<gene>
    <name evidence="1" type="ORF">BGM30_33840</name>
</gene>
<dbReference type="Pfam" id="PF17195">
    <property type="entry name" value="DUF5132"/>
    <property type="match status" value="1"/>
</dbReference>
<evidence type="ECO:0000313" key="1">
    <source>
        <dbReference type="EMBL" id="GBD54291.1"/>
    </source>
</evidence>
<organism evidence="1 2">
    <name type="scientific">Microcystis aeruginosa NIES-298</name>
    <dbReference type="NCBI Taxonomy" id="449468"/>
    <lineage>
        <taxon>Bacteria</taxon>
        <taxon>Bacillati</taxon>
        <taxon>Cyanobacteriota</taxon>
        <taxon>Cyanophyceae</taxon>
        <taxon>Oscillatoriophycideae</taxon>
        <taxon>Chroococcales</taxon>
        <taxon>Microcystaceae</taxon>
        <taxon>Microcystis</taxon>
    </lineage>
</organism>
<dbReference type="InterPro" id="IPR033456">
    <property type="entry name" value="DUF5132"/>
</dbReference>
<comment type="caution">
    <text evidence="1">The sequence shown here is derived from an EMBL/GenBank/DDBJ whole genome shotgun (WGS) entry which is preliminary data.</text>
</comment>
<sequence>MEELLLLGAGAVAVLVVAPIVGAAVNPELGKSISDSSRDLIKGGLKFGMETTEKLQSSFAEATESWKDLVAEAKSEVDTRKAAPQPPREVEIISES</sequence>
<dbReference type="Proteomes" id="UP000236321">
    <property type="component" value="Unassembled WGS sequence"/>
</dbReference>
<dbReference type="RefSeq" id="WP_103112882.1">
    <property type="nucleotide sequence ID" value="NZ_BEIU01000013.1"/>
</dbReference>
<name>A0A2H6BVS9_MICAE</name>
<reference evidence="2" key="1">
    <citation type="submission" date="2017-12" db="EMBL/GenBank/DDBJ databases">
        <title>Improved Draft Genome Sequence of Microcystis aeruginosa NIES-298, a Microcystin-Producing Cyanobacterium from Lake Kasumigaura, Japan.</title>
        <authorList>
            <person name="Yamaguchi H."/>
            <person name="Suzuki S."/>
            <person name="Kawachi M."/>
        </authorList>
    </citation>
    <scope>NUCLEOTIDE SEQUENCE [LARGE SCALE GENOMIC DNA]</scope>
    <source>
        <strain evidence="2">NIES-298</strain>
    </source>
</reference>
<evidence type="ECO:0000313" key="2">
    <source>
        <dbReference type="Proteomes" id="UP000236321"/>
    </source>
</evidence>
<dbReference type="AlphaFoldDB" id="A0A2H6BVS9"/>
<accession>A0A2H6BVS9</accession>
<dbReference type="EMBL" id="BEYQ01000011">
    <property type="protein sequence ID" value="GBD54291.1"/>
    <property type="molecule type" value="Genomic_DNA"/>
</dbReference>
<proteinExistence type="predicted"/>
<protein>
    <submittedName>
        <fullName evidence="1">Uncharacterized protein</fullName>
    </submittedName>
</protein>